<proteinExistence type="predicted"/>
<protein>
    <submittedName>
        <fullName evidence="1">Uncharacterized protein</fullName>
    </submittedName>
</protein>
<comment type="caution">
    <text evidence="1">The sequence shown here is derived from an EMBL/GenBank/DDBJ whole genome shotgun (WGS) entry which is preliminary data.</text>
</comment>
<dbReference type="Proteomes" id="UP000324222">
    <property type="component" value="Unassembled WGS sequence"/>
</dbReference>
<reference evidence="1 2" key="1">
    <citation type="submission" date="2019-05" db="EMBL/GenBank/DDBJ databases">
        <title>Another draft genome of Portunus trituberculatus and its Hox gene families provides insights of decapod evolution.</title>
        <authorList>
            <person name="Jeong J.-H."/>
            <person name="Song I."/>
            <person name="Kim S."/>
            <person name="Choi T."/>
            <person name="Kim D."/>
            <person name="Ryu S."/>
            <person name="Kim W."/>
        </authorList>
    </citation>
    <scope>NUCLEOTIDE SEQUENCE [LARGE SCALE GENOMIC DNA]</scope>
    <source>
        <tissue evidence="1">Muscle</tissue>
    </source>
</reference>
<evidence type="ECO:0000313" key="1">
    <source>
        <dbReference type="EMBL" id="MPC44109.1"/>
    </source>
</evidence>
<name>A0A5B7FFV1_PORTR</name>
<evidence type="ECO:0000313" key="2">
    <source>
        <dbReference type="Proteomes" id="UP000324222"/>
    </source>
</evidence>
<accession>A0A5B7FFV1</accession>
<sequence length="74" mass="8423">MAALGKYSLYISPVTCEGMQELTTLTQDCGGIRAWLHVLATHHIFRLYSFCYMYRPSKAMSSFVDYSGCETEKL</sequence>
<dbReference type="EMBL" id="VSRR010006129">
    <property type="protein sequence ID" value="MPC44109.1"/>
    <property type="molecule type" value="Genomic_DNA"/>
</dbReference>
<keyword evidence="2" id="KW-1185">Reference proteome</keyword>
<dbReference type="AlphaFoldDB" id="A0A5B7FFV1"/>
<organism evidence="1 2">
    <name type="scientific">Portunus trituberculatus</name>
    <name type="common">Swimming crab</name>
    <name type="synonym">Neptunus trituberculatus</name>
    <dbReference type="NCBI Taxonomy" id="210409"/>
    <lineage>
        <taxon>Eukaryota</taxon>
        <taxon>Metazoa</taxon>
        <taxon>Ecdysozoa</taxon>
        <taxon>Arthropoda</taxon>
        <taxon>Crustacea</taxon>
        <taxon>Multicrustacea</taxon>
        <taxon>Malacostraca</taxon>
        <taxon>Eumalacostraca</taxon>
        <taxon>Eucarida</taxon>
        <taxon>Decapoda</taxon>
        <taxon>Pleocyemata</taxon>
        <taxon>Brachyura</taxon>
        <taxon>Eubrachyura</taxon>
        <taxon>Portunoidea</taxon>
        <taxon>Portunidae</taxon>
        <taxon>Portuninae</taxon>
        <taxon>Portunus</taxon>
    </lineage>
</organism>
<gene>
    <name evidence="1" type="ORF">E2C01_037772</name>
</gene>